<evidence type="ECO:0000313" key="3">
    <source>
        <dbReference type="Proteomes" id="UP000826234"/>
    </source>
</evidence>
<comment type="caution">
    <text evidence="2">The sequence shown here is derived from an EMBL/GenBank/DDBJ whole genome shotgun (WGS) entry which is preliminary data.</text>
</comment>
<protein>
    <submittedName>
        <fullName evidence="2">Uncharacterized protein</fullName>
    </submittedName>
</protein>
<evidence type="ECO:0000313" key="2">
    <source>
        <dbReference type="EMBL" id="KAH0630236.1"/>
    </source>
</evidence>
<keyword evidence="3" id="KW-1185">Reference proteome</keyword>
<name>A0ABQ7TLG8_PHRPL</name>
<accession>A0ABQ7TLG8</accession>
<dbReference type="Proteomes" id="UP000826234">
    <property type="component" value="Unassembled WGS sequence"/>
</dbReference>
<proteinExistence type="predicted"/>
<evidence type="ECO:0000256" key="1">
    <source>
        <dbReference type="SAM" id="MobiDB-lite"/>
    </source>
</evidence>
<feature type="region of interest" description="Disordered" evidence="1">
    <location>
        <begin position="1"/>
        <end position="35"/>
    </location>
</feature>
<sequence length="211" mass="23481">MEAPSTAANTAEQETQTVNVNPKRRKHYISNSSDDGLSTYAELAKEEAGEISKAWNHMVDTISAEPLVIQESVDMATTQPGNVVMAEILGLEVGNESSNFSPRELKVLMFSLARAVCYGIITHCFEQYRYESCVSCVIQAPAPKSHDCILWTKCYLCRKLSRLCGQISFKNVLHICLLVAYSCNWLLITKETVDQILQIVTKVGRAENSLN</sequence>
<gene>
    <name evidence="2" type="ORF">JD844_013015</name>
</gene>
<feature type="compositionally biased region" description="Low complexity" evidence="1">
    <location>
        <begin position="1"/>
        <end position="17"/>
    </location>
</feature>
<dbReference type="EMBL" id="JAIPUX010000439">
    <property type="protein sequence ID" value="KAH0630236.1"/>
    <property type="molecule type" value="Genomic_DNA"/>
</dbReference>
<organism evidence="2 3">
    <name type="scientific">Phrynosoma platyrhinos</name>
    <name type="common">Desert horned lizard</name>
    <dbReference type="NCBI Taxonomy" id="52577"/>
    <lineage>
        <taxon>Eukaryota</taxon>
        <taxon>Metazoa</taxon>
        <taxon>Chordata</taxon>
        <taxon>Craniata</taxon>
        <taxon>Vertebrata</taxon>
        <taxon>Euteleostomi</taxon>
        <taxon>Lepidosauria</taxon>
        <taxon>Squamata</taxon>
        <taxon>Bifurcata</taxon>
        <taxon>Unidentata</taxon>
        <taxon>Episquamata</taxon>
        <taxon>Toxicofera</taxon>
        <taxon>Iguania</taxon>
        <taxon>Phrynosomatidae</taxon>
        <taxon>Phrynosomatinae</taxon>
        <taxon>Phrynosoma</taxon>
    </lineage>
</organism>
<reference evidence="2 3" key="1">
    <citation type="journal article" date="2022" name="Gigascience">
        <title>A chromosome-level genome assembly and annotation of the desert horned lizard, Phrynosoma platyrhinos, provides insight into chromosomal rearrangements among reptiles.</title>
        <authorList>
            <person name="Koochekian N."/>
            <person name="Ascanio A."/>
            <person name="Farleigh K."/>
            <person name="Card D.C."/>
            <person name="Schield D.R."/>
            <person name="Castoe T.A."/>
            <person name="Jezkova T."/>
        </authorList>
    </citation>
    <scope>NUCLEOTIDE SEQUENCE [LARGE SCALE GENOMIC DNA]</scope>
    <source>
        <strain evidence="2">NK-2021</strain>
    </source>
</reference>